<dbReference type="InterPro" id="IPR019257">
    <property type="entry name" value="MeTrfase_dom"/>
</dbReference>
<evidence type="ECO:0000313" key="5">
    <source>
        <dbReference type="Proteomes" id="UP001556118"/>
    </source>
</evidence>
<evidence type="ECO:0000256" key="2">
    <source>
        <dbReference type="ARBA" id="ARBA00022679"/>
    </source>
</evidence>
<dbReference type="InterPro" id="IPR017804">
    <property type="entry name" value="MeTrfase_EgtD-like"/>
</dbReference>
<comment type="caution">
    <text evidence="4">The sequence shown here is derived from an EMBL/GenBank/DDBJ whole genome shotgun (WGS) entry which is preliminary data.</text>
</comment>
<dbReference type="GO" id="GO:0032259">
    <property type="term" value="P:methylation"/>
    <property type="evidence" value="ECO:0007669"/>
    <property type="project" value="UniProtKB-KW"/>
</dbReference>
<dbReference type="Gene3D" id="3.40.50.150">
    <property type="entry name" value="Vaccinia Virus protein VP39"/>
    <property type="match status" value="1"/>
</dbReference>
<name>A0ABV3R893_9SPHN</name>
<dbReference type="RefSeq" id="WP_367769213.1">
    <property type="nucleotide sequence ID" value="NZ_JBFNXR010000019.1"/>
</dbReference>
<gene>
    <name evidence="4" type="primary">egtD</name>
    <name evidence="4" type="ORF">ABUH87_02890</name>
</gene>
<keyword evidence="1 4" id="KW-0489">Methyltransferase</keyword>
<dbReference type="NCBIfam" id="TIGR03438">
    <property type="entry name" value="egtD_ergothio"/>
    <property type="match status" value="1"/>
</dbReference>
<dbReference type="Pfam" id="PF10017">
    <property type="entry name" value="Methyltransf_33"/>
    <property type="match status" value="1"/>
</dbReference>
<keyword evidence="2 4" id="KW-0808">Transferase</keyword>
<dbReference type="InterPro" id="IPR035094">
    <property type="entry name" value="EgtD"/>
</dbReference>
<organism evidence="4 5">
    <name type="scientific">Novosphingobium rhizovicinum</name>
    <dbReference type="NCBI Taxonomy" id="3228928"/>
    <lineage>
        <taxon>Bacteria</taxon>
        <taxon>Pseudomonadati</taxon>
        <taxon>Pseudomonadota</taxon>
        <taxon>Alphaproteobacteria</taxon>
        <taxon>Sphingomonadales</taxon>
        <taxon>Sphingomonadaceae</taxon>
        <taxon>Novosphingobium</taxon>
    </lineage>
</organism>
<keyword evidence="5" id="KW-1185">Reference proteome</keyword>
<dbReference type="InterPro" id="IPR029063">
    <property type="entry name" value="SAM-dependent_MTases_sf"/>
</dbReference>
<dbReference type="EMBL" id="JBFNXR010000019">
    <property type="protein sequence ID" value="MEW9854128.1"/>
    <property type="molecule type" value="Genomic_DNA"/>
</dbReference>
<proteinExistence type="predicted"/>
<sequence>MAAAALLIDHPTDTPLNTQFRRDVLTGLSQQRKAVPARWFYDHRGSELFEEITRLPEYYPTRAEVSILSQRCGEMAAAIGPGRVVVEFGAGSATKTPLLLDCIAPAAYVPIDISGDFLRESCAPLAERYPSLPIHPVEADFTRPASIPSSLMRHPRLGFFPGSTIGNMEPATAVDLLRTMRDTLGEGSVLLIGMDRIKAVDVLTAAYDDAAGVTAEFNCNLAARINRELDGTIPLDALRHRAVWNDVRARVEMHLEAERDIAFKVAGRSFAMREGETIHTENSHKYDQRSAATLLLAGGWEPCETWMDADERFMVIAARAMDDLLTA</sequence>
<dbReference type="SUPFAM" id="SSF53335">
    <property type="entry name" value="S-adenosyl-L-methionine-dependent methyltransferases"/>
    <property type="match status" value="1"/>
</dbReference>
<dbReference type="PANTHER" id="PTHR43397">
    <property type="entry name" value="ERGOTHIONEINE BIOSYNTHESIS PROTEIN 1"/>
    <property type="match status" value="1"/>
</dbReference>
<feature type="domain" description="Histidine-specific methyltransferase SAM-dependent" evidence="3">
    <location>
        <begin position="20"/>
        <end position="319"/>
    </location>
</feature>
<dbReference type="Proteomes" id="UP001556118">
    <property type="component" value="Unassembled WGS sequence"/>
</dbReference>
<accession>A0ABV3R893</accession>
<dbReference type="GO" id="GO:0052706">
    <property type="term" value="F:L-histidine N(alpha)-methyltransferase activity"/>
    <property type="evidence" value="ECO:0007669"/>
    <property type="project" value="UniProtKB-EC"/>
</dbReference>
<dbReference type="PANTHER" id="PTHR43397:SF1">
    <property type="entry name" value="ERGOTHIONEINE BIOSYNTHESIS PROTEIN 1"/>
    <property type="match status" value="1"/>
</dbReference>
<evidence type="ECO:0000256" key="1">
    <source>
        <dbReference type="ARBA" id="ARBA00022603"/>
    </source>
</evidence>
<dbReference type="PIRSF" id="PIRSF018005">
    <property type="entry name" value="UCP018005"/>
    <property type="match status" value="1"/>
</dbReference>
<dbReference type="EC" id="2.1.1.44" evidence="4"/>
<dbReference type="InterPro" id="IPR051128">
    <property type="entry name" value="EgtD_Methyltrsf_superfamily"/>
</dbReference>
<evidence type="ECO:0000259" key="3">
    <source>
        <dbReference type="Pfam" id="PF10017"/>
    </source>
</evidence>
<reference evidence="4 5" key="1">
    <citation type="submission" date="2024-06" db="EMBL/GenBank/DDBJ databases">
        <title>Novosphingobium rhizovicinus M1R2S20.</title>
        <authorList>
            <person name="Sun J.-Q."/>
        </authorList>
    </citation>
    <scope>NUCLEOTIDE SEQUENCE [LARGE SCALE GENOMIC DNA]</scope>
    <source>
        <strain evidence="4 5">M1R2S20</strain>
    </source>
</reference>
<evidence type="ECO:0000313" key="4">
    <source>
        <dbReference type="EMBL" id="MEW9854128.1"/>
    </source>
</evidence>
<protein>
    <submittedName>
        <fullName evidence="4">L-histidine N(Alpha)-methyltransferase</fullName>
        <ecNumber evidence="4">2.1.1.44</ecNumber>
    </submittedName>
</protein>